<evidence type="ECO:0000256" key="4">
    <source>
        <dbReference type="ARBA" id="ARBA00022840"/>
    </source>
</evidence>
<dbReference type="SUPFAM" id="SSF52540">
    <property type="entry name" value="P-loop containing nucleoside triphosphate hydrolases"/>
    <property type="match status" value="1"/>
</dbReference>
<protein>
    <submittedName>
        <fullName evidence="7">Polysaccharide ABC transporter ATP-binding protein</fullName>
    </submittedName>
</protein>
<accession>A0AA96F0M6</accession>
<dbReference type="CDD" id="cd03220">
    <property type="entry name" value="ABC_KpsT_Wzt"/>
    <property type="match status" value="1"/>
</dbReference>
<keyword evidence="3" id="KW-0547">Nucleotide-binding</keyword>
<feature type="domain" description="ABC transporter" evidence="5">
    <location>
        <begin position="44"/>
        <end position="269"/>
    </location>
</feature>
<dbReference type="GO" id="GO:0016887">
    <property type="term" value="F:ATP hydrolysis activity"/>
    <property type="evidence" value="ECO:0007669"/>
    <property type="project" value="InterPro"/>
</dbReference>
<dbReference type="GO" id="GO:0005524">
    <property type="term" value="F:ATP binding"/>
    <property type="evidence" value="ECO:0007669"/>
    <property type="project" value="UniProtKB-KW"/>
</dbReference>
<sequence length="420" mass="47279">MSRVVIKAENISKQYRLGLVGSGTLRDDLKRWWFNVQGKENPFLKIGESNDRSTKGISDYVWSLKDINFEINQGESVGIIGRNGAGKSTLLKILSQVTKPTSGQIFTKGRIASLLEVGTGFHPEMTGRENIYLNGAILGMRKHEITRKFDEIVAFSGVERYIDTPVKRYSSGMYVRLAFAVAAHLESEILIVDEVLAVGDADFQKKCLGKMNDVSKGQGRTVLFVSHNMAAVKSLCSKAIVLENGLITKNDYVENAVAYYLSGNSESQNHKIFSNEYDKPEFTLHQIFLNPKGGNSDEVLDEYQEIEINTHFTLKKVKSKLHVTFVINNESGESLFTFSHSTLGIDLKQGLNKIKCKFPKGFLNIGTYYLNFYVIENSKSTLFVEKDIMVFNIQEGQREIGSWMGKEPGFIKPIFDWTIE</sequence>
<dbReference type="InterPro" id="IPR027417">
    <property type="entry name" value="P-loop_NTPase"/>
</dbReference>
<accession>A0AA96EXF0</accession>
<dbReference type="Proteomes" id="UP001304515">
    <property type="component" value="Chromosome"/>
</dbReference>
<dbReference type="GO" id="GO:0016020">
    <property type="term" value="C:membrane"/>
    <property type="evidence" value="ECO:0007669"/>
    <property type="project" value="InterPro"/>
</dbReference>
<dbReference type="PANTHER" id="PTHR46743">
    <property type="entry name" value="TEICHOIC ACIDS EXPORT ATP-BINDING PROTEIN TAGH"/>
    <property type="match status" value="1"/>
</dbReference>
<comment type="similarity">
    <text evidence="1">Belongs to the ABC transporter superfamily.</text>
</comment>
<evidence type="ECO:0000313" key="8">
    <source>
        <dbReference type="Proteomes" id="UP001304515"/>
    </source>
</evidence>
<dbReference type="InterPro" id="IPR050683">
    <property type="entry name" value="Bact_Polysacc_Export_ATP-bd"/>
</dbReference>
<evidence type="ECO:0000256" key="2">
    <source>
        <dbReference type="ARBA" id="ARBA00022448"/>
    </source>
</evidence>
<reference evidence="7 8" key="1">
    <citation type="submission" date="2023-09" db="EMBL/GenBank/DDBJ databases">
        <title>Flavobacterium sp. a novel bacteria isolate from Pepper rhizosphere.</title>
        <authorList>
            <person name="Peng Y."/>
            <person name="Lee J."/>
        </authorList>
    </citation>
    <scope>NUCLEOTIDE SEQUENCE [LARGE SCALE GENOMIC DNA]</scope>
    <source>
        <strain evidence="6">PMR2A8</strain>
        <strain evidence="7 8">PMTSA4</strain>
    </source>
</reference>
<keyword evidence="4 7" id="KW-0067">ATP-binding</keyword>
<keyword evidence="2" id="KW-0813">Transport</keyword>
<dbReference type="InterPro" id="IPR015860">
    <property type="entry name" value="ABC_transpr_TagH-like"/>
</dbReference>
<dbReference type="PANTHER" id="PTHR46743:SF2">
    <property type="entry name" value="TEICHOIC ACIDS EXPORT ATP-BINDING PROTEIN TAGH"/>
    <property type="match status" value="1"/>
</dbReference>
<dbReference type="GO" id="GO:0140359">
    <property type="term" value="F:ABC-type transporter activity"/>
    <property type="evidence" value="ECO:0007669"/>
    <property type="project" value="InterPro"/>
</dbReference>
<proteinExistence type="inferred from homology"/>
<dbReference type="InterPro" id="IPR003593">
    <property type="entry name" value="AAA+_ATPase"/>
</dbReference>
<dbReference type="EMBL" id="CP134878">
    <property type="protein sequence ID" value="WNM20244.1"/>
    <property type="molecule type" value="Genomic_DNA"/>
</dbReference>
<evidence type="ECO:0000313" key="6">
    <source>
        <dbReference type="EMBL" id="WNM20244.1"/>
    </source>
</evidence>
<dbReference type="AlphaFoldDB" id="A0AA96F0M6"/>
<evidence type="ECO:0000259" key="5">
    <source>
        <dbReference type="PROSITE" id="PS50893"/>
    </source>
</evidence>
<name>A0AA96F0M6_9FLAO</name>
<keyword evidence="8" id="KW-1185">Reference proteome</keyword>
<dbReference type="InterPro" id="IPR003439">
    <property type="entry name" value="ABC_transporter-like_ATP-bd"/>
</dbReference>
<organism evidence="7 8">
    <name type="scientific">Flavobacterium capsici</name>
    <dbReference type="NCBI Taxonomy" id="3075618"/>
    <lineage>
        <taxon>Bacteria</taxon>
        <taxon>Pseudomonadati</taxon>
        <taxon>Bacteroidota</taxon>
        <taxon>Flavobacteriia</taxon>
        <taxon>Flavobacteriales</taxon>
        <taxon>Flavobacteriaceae</taxon>
        <taxon>Flavobacterium</taxon>
    </lineage>
</organism>
<evidence type="ECO:0000256" key="1">
    <source>
        <dbReference type="ARBA" id="ARBA00005417"/>
    </source>
</evidence>
<gene>
    <name evidence="7" type="ORF">RN605_13240</name>
    <name evidence="6" type="ORF">RN608_06070</name>
</gene>
<dbReference type="KEGG" id="fcj:RN605_13240"/>
<dbReference type="Pfam" id="PF00005">
    <property type="entry name" value="ABC_tran"/>
    <property type="match status" value="1"/>
</dbReference>
<evidence type="ECO:0000313" key="7">
    <source>
        <dbReference type="EMBL" id="WNM21634.1"/>
    </source>
</evidence>
<evidence type="ECO:0000256" key="3">
    <source>
        <dbReference type="ARBA" id="ARBA00022741"/>
    </source>
</evidence>
<dbReference type="Gene3D" id="3.40.50.300">
    <property type="entry name" value="P-loop containing nucleotide triphosphate hydrolases"/>
    <property type="match status" value="1"/>
</dbReference>
<dbReference type="EMBL" id="CP134890">
    <property type="protein sequence ID" value="WNM21634.1"/>
    <property type="molecule type" value="Genomic_DNA"/>
</dbReference>
<dbReference type="RefSeq" id="WP_313325530.1">
    <property type="nucleotide sequence ID" value="NZ_CP134878.1"/>
</dbReference>
<dbReference type="SMART" id="SM00382">
    <property type="entry name" value="AAA"/>
    <property type="match status" value="1"/>
</dbReference>
<dbReference type="PROSITE" id="PS50893">
    <property type="entry name" value="ABC_TRANSPORTER_2"/>
    <property type="match status" value="1"/>
</dbReference>